<keyword evidence="1" id="KW-0732">Signal</keyword>
<dbReference type="GeneID" id="66055018"/>
<dbReference type="AlphaFoldDB" id="A0A2K3DA96"/>
<dbReference type="RefSeq" id="XP_042920141.1">
    <property type="nucleotide sequence ID" value="XM_043066744.1"/>
</dbReference>
<proteinExistence type="predicted"/>
<dbReference type="EMBL" id="CM008971">
    <property type="protein sequence ID" value="PNW77460.1"/>
    <property type="molecule type" value="Genomic_DNA"/>
</dbReference>
<dbReference type="PaxDb" id="3055-EDP05833"/>
<keyword evidence="3" id="KW-1185">Reference proteome</keyword>
<name>A0A2K3DA96_CHLRE</name>
<protein>
    <recommendedName>
        <fullName evidence="4">Secreted protein</fullName>
    </recommendedName>
</protein>
<dbReference type="Gramene" id="PNW77460">
    <property type="protein sequence ID" value="PNW77460"/>
    <property type="gene ID" value="CHLRE_10g437601v5"/>
</dbReference>
<dbReference type="InParanoid" id="A0A2K3DA96"/>
<evidence type="ECO:0000256" key="1">
    <source>
        <dbReference type="SAM" id="SignalP"/>
    </source>
</evidence>
<evidence type="ECO:0008006" key="4">
    <source>
        <dbReference type="Google" id="ProtNLM"/>
    </source>
</evidence>
<dbReference type="KEGG" id="cre:CHLRE_10g437601v5"/>
<sequence length="71" mass="7885">MQLMLAKPNWSVARILALVACERAAAAVTSGACELRARGRFLQQQQWQQQQQRAERIATSSGVAEMKVKDV</sequence>
<accession>A0A2K3DA96</accession>
<feature type="signal peptide" evidence="1">
    <location>
        <begin position="1"/>
        <end position="27"/>
    </location>
</feature>
<dbReference type="Proteomes" id="UP000006906">
    <property type="component" value="Chromosome 10"/>
</dbReference>
<feature type="chain" id="PRO_5014335472" description="Secreted protein" evidence="1">
    <location>
        <begin position="28"/>
        <end position="71"/>
    </location>
</feature>
<organism evidence="2 3">
    <name type="scientific">Chlamydomonas reinhardtii</name>
    <name type="common">Chlamydomonas smithii</name>
    <dbReference type="NCBI Taxonomy" id="3055"/>
    <lineage>
        <taxon>Eukaryota</taxon>
        <taxon>Viridiplantae</taxon>
        <taxon>Chlorophyta</taxon>
        <taxon>core chlorophytes</taxon>
        <taxon>Chlorophyceae</taxon>
        <taxon>CS clade</taxon>
        <taxon>Chlamydomonadales</taxon>
        <taxon>Chlamydomonadaceae</taxon>
        <taxon>Chlamydomonas</taxon>
    </lineage>
</organism>
<gene>
    <name evidence="2" type="ORF">CHLRE_10g437601v5</name>
</gene>
<evidence type="ECO:0000313" key="2">
    <source>
        <dbReference type="EMBL" id="PNW77460.1"/>
    </source>
</evidence>
<reference evidence="2 3" key="1">
    <citation type="journal article" date="2007" name="Science">
        <title>The Chlamydomonas genome reveals the evolution of key animal and plant functions.</title>
        <authorList>
            <person name="Merchant S.S."/>
            <person name="Prochnik S.E."/>
            <person name="Vallon O."/>
            <person name="Harris E.H."/>
            <person name="Karpowicz S.J."/>
            <person name="Witman G.B."/>
            <person name="Terry A."/>
            <person name="Salamov A."/>
            <person name="Fritz-Laylin L.K."/>
            <person name="Marechal-Drouard L."/>
            <person name="Marshall W.F."/>
            <person name="Qu L.H."/>
            <person name="Nelson D.R."/>
            <person name="Sanderfoot A.A."/>
            <person name="Spalding M.H."/>
            <person name="Kapitonov V.V."/>
            <person name="Ren Q."/>
            <person name="Ferris P."/>
            <person name="Lindquist E."/>
            <person name="Shapiro H."/>
            <person name="Lucas S.M."/>
            <person name="Grimwood J."/>
            <person name="Schmutz J."/>
            <person name="Cardol P."/>
            <person name="Cerutti H."/>
            <person name="Chanfreau G."/>
            <person name="Chen C.L."/>
            <person name="Cognat V."/>
            <person name="Croft M.T."/>
            <person name="Dent R."/>
            <person name="Dutcher S."/>
            <person name="Fernandez E."/>
            <person name="Fukuzawa H."/>
            <person name="Gonzalez-Ballester D."/>
            <person name="Gonzalez-Halphen D."/>
            <person name="Hallmann A."/>
            <person name="Hanikenne M."/>
            <person name="Hippler M."/>
            <person name="Inwood W."/>
            <person name="Jabbari K."/>
            <person name="Kalanon M."/>
            <person name="Kuras R."/>
            <person name="Lefebvre P.A."/>
            <person name="Lemaire S.D."/>
            <person name="Lobanov A.V."/>
            <person name="Lohr M."/>
            <person name="Manuell A."/>
            <person name="Meier I."/>
            <person name="Mets L."/>
            <person name="Mittag M."/>
            <person name="Mittelmeier T."/>
            <person name="Moroney J.V."/>
            <person name="Moseley J."/>
            <person name="Napoli C."/>
            <person name="Nedelcu A.M."/>
            <person name="Niyogi K."/>
            <person name="Novoselov S.V."/>
            <person name="Paulsen I.T."/>
            <person name="Pazour G."/>
            <person name="Purton S."/>
            <person name="Ral J.P."/>
            <person name="Riano-Pachon D.M."/>
            <person name="Riekhof W."/>
            <person name="Rymarquis L."/>
            <person name="Schroda M."/>
            <person name="Stern D."/>
            <person name="Umen J."/>
            <person name="Willows R."/>
            <person name="Wilson N."/>
            <person name="Zimmer S.L."/>
            <person name="Allmer J."/>
            <person name="Balk J."/>
            <person name="Bisova K."/>
            <person name="Chen C.J."/>
            <person name="Elias M."/>
            <person name="Gendler K."/>
            <person name="Hauser C."/>
            <person name="Lamb M.R."/>
            <person name="Ledford H."/>
            <person name="Long J.C."/>
            <person name="Minagawa J."/>
            <person name="Page M.D."/>
            <person name="Pan J."/>
            <person name="Pootakham W."/>
            <person name="Roje S."/>
            <person name="Rose A."/>
            <person name="Stahlberg E."/>
            <person name="Terauchi A.M."/>
            <person name="Yang P."/>
            <person name="Ball S."/>
            <person name="Bowler C."/>
            <person name="Dieckmann C.L."/>
            <person name="Gladyshev V.N."/>
            <person name="Green P."/>
            <person name="Jorgensen R."/>
            <person name="Mayfield S."/>
            <person name="Mueller-Roeber B."/>
            <person name="Rajamani S."/>
            <person name="Sayre R.T."/>
            <person name="Brokstein P."/>
            <person name="Dubchak I."/>
            <person name="Goodstein D."/>
            <person name="Hornick L."/>
            <person name="Huang Y.W."/>
            <person name="Jhaveri J."/>
            <person name="Luo Y."/>
            <person name="Martinez D."/>
            <person name="Ngau W.C."/>
            <person name="Otillar B."/>
            <person name="Poliakov A."/>
            <person name="Porter A."/>
            <person name="Szajkowski L."/>
            <person name="Werner G."/>
            <person name="Zhou K."/>
            <person name="Grigoriev I.V."/>
            <person name="Rokhsar D.S."/>
            <person name="Grossman A.R."/>
        </authorList>
    </citation>
    <scope>NUCLEOTIDE SEQUENCE [LARGE SCALE GENOMIC DNA]</scope>
    <source>
        <strain evidence="3">CC-503</strain>
    </source>
</reference>
<evidence type="ECO:0000313" key="3">
    <source>
        <dbReference type="Proteomes" id="UP000006906"/>
    </source>
</evidence>